<reference evidence="1 2" key="1">
    <citation type="journal article" date="2016" name="Nat. Commun.">
        <title>Thousands of microbial genomes shed light on interconnected biogeochemical processes in an aquifer system.</title>
        <authorList>
            <person name="Anantharaman K."/>
            <person name="Brown C.T."/>
            <person name="Hug L.A."/>
            <person name="Sharon I."/>
            <person name="Castelle C.J."/>
            <person name="Probst A.J."/>
            <person name="Thomas B.C."/>
            <person name="Singh A."/>
            <person name="Wilkins M.J."/>
            <person name="Karaoz U."/>
            <person name="Brodie E.L."/>
            <person name="Williams K.H."/>
            <person name="Hubbard S.S."/>
            <person name="Banfield J.F."/>
        </authorList>
    </citation>
    <scope>NUCLEOTIDE SEQUENCE [LARGE SCALE GENOMIC DNA]</scope>
</reference>
<proteinExistence type="predicted"/>
<organism evidence="1 2">
    <name type="scientific">Candidatus Taylorbacteria bacterium RIFCSPHIGHO2_02_FULL_43_32b</name>
    <dbReference type="NCBI Taxonomy" id="1802306"/>
    <lineage>
        <taxon>Bacteria</taxon>
        <taxon>Candidatus Tayloriibacteriota</taxon>
    </lineage>
</organism>
<dbReference type="AlphaFoldDB" id="A0A1G2MK29"/>
<protein>
    <submittedName>
        <fullName evidence="1">Uncharacterized protein</fullName>
    </submittedName>
</protein>
<gene>
    <name evidence="1" type="ORF">A3C72_05010</name>
</gene>
<accession>A0A1G2MK29</accession>
<dbReference type="EMBL" id="MHRK01000016">
    <property type="protein sequence ID" value="OHA24227.1"/>
    <property type="molecule type" value="Genomic_DNA"/>
</dbReference>
<evidence type="ECO:0000313" key="1">
    <source>
        <dbReference type="EMBL" id="OHA24227.1"/>
    </source>
</evidence>
<dbReference type="STRING" id="1802306.A3C72_05010"/>
<sequence>MKEVAMLCEIRWYRRVSLPTRKIPSMLVVKPVDELLWIVDCELVKGYSLSVLGAGDHIPEGVCISLETKEVFDEIIELAWDYPKDLEHFIFDWIEFKDNLVHGFF</sequence>
<name>A0A1G2MK29_9BACT</name>
<evidence type="ECO:0000313" key="2">
    <source>
        <dbReference type="Proteomes" id="UP000177130"/>
    </source>
</evidence>
<dbReference type="Proteomes" id="UP000177130">
    <property type="component" value="Unassembled WGS sequence"/>
</dbReference>
<comment type="caution">
    <text evidence="1">The sequence shown here is derived from an EMBL/GenBank/DDBJ whole genome shotgun (WGS) entry which is preliminary data.</text>
</comment>